<dbReference type="Proteomes" id="UP000254958">
    <property type="component" value="Unassembled WGS sequence"/>
</dbReference>
<evidence type="ECO:0000256" key="5">
    <source>
        <dbReference type="ARBA" id="ARBA00022692"/>
    </source>
</evidence>
<dbReference type="PANTHER" id="PTHR42985:SF47">
    <property type="entry name" value="INTEGRAL MEMBRANE TRANSPORT PROTEIN"/>
    <property type="match status" value="1"/>
</dbReference>
<dbReference type="GO" id="GO:0015293">
    <property type="term" value="F:symporter activity"/>
    <property type="evidence" value="ECO:0007669"/>
    <property type="project" value="TreeGrafter"/>
</dbReference>
<feature type="transmembrane region" description="Helical" evidence="12">
    <location>
        <begin position="271"/>
        <end position="294"/>
    </location>
</feature>
<feature type="transmembrane region" description="Helical" evidence="12">
    <location>
        <begin position="72"/>
        <end position="96"/>
    </location>
</feature>
<sequence length="503" mass="52602">MRPADITVTCLYFVILLAVTLTMARRGRSAGDFLSAHHDLPWWALCLSLVATETSTLTFISVPGVGYTNGLVFAGLAAGYLIGRLVVAVWFLPLYIQGRMNSAYQYLGRRFGHGVQRIAAGAFLLTRLVAEGVRLLAGMLPLVWLLTHAGLPVGRGTVLVAIMAVTLAYTLFGGLRAVVWSDSVQLVIYLFGAALCVGILWSGADGWHDAWQAGRLALFHVRPGGRWFTDPFTPAAALLGGTILSVASHGTDQLMVQRLLAARSLRAARMALIGSAVLVGVLFTLLSLVGVQLWVRSGGASLSALGFRSPDELFPHFIVTGLPAGLSGLLVAGVLSATMGSLSATLNAMAGSVLTDFGPVPAQVLDRLAAVCAWRAGPLFPARALTAFWAVALVGVTLVLGEGAQSAVILGLTVAGWSYGPTLGAFLFGMLCPAARGRDAAFGVVVSLAGMAALMMLAQRVGWVIAFPWLVPAGIGMMLVPACLSMMFSSPRVAGGVDSVAEK</sequence>
<feature type="transmembrane region" description="Helical" evidence="12">
    <location>
        <begin position="384"/>
        <end position="401"/>
    </location>
</feature>
<dbReference type="InterPro" id="IPR038377">
    <property type="entry name" value="Na/Glc_symporter_sf"/>
</dbReference>
<reference evidence="13 16" key="2">
    <citation type="submission" date="2020-04" db="EMBL/GenBank/DDBJ databases">
        <title>Description of novel Gluconacetobacter.</title>
        <authorList>
            <person name="Sombolestani A."/>
        </authorList>
    </citation>
    <scope>NUCLEOTIDE SEQUENCE [LARGE SCALE GENOMIC DNA]</scope>
    <source>
        <strain evidence="13 16">LMG 1382</strain>
    </source>
</reference>
<dbReference type="AlphaFoldDB" id="A0A370G376"/>
<dbReference type="Pfam" id="PF00474">
    <property type="entry name" value="SSF"/>
    <property type="match status" value="1"/>
</dbReference>
<dbReference type="GO" id="GO:0006814">
    <property type="term" value="P:sodium ion transport"/>
    <property type="evidence" value="ECO:0007669"/>
    <property type="project" value="UniProtKB-KW"/>
</dbReference>
<evidence type="ECO:0000256" key="6">
    <source>
        <dbReference type="ARBA" id="ARBA00022989"/>
    </source>
</evidence>
<dbReference type="InterPro" id="IPR001734">
    <property type="entry name" value="Na/solute_symporter"/>
</dbReference>
<dbReference type="EMBL" id="QQAW01000004">
    <property type="protein sequence ID" value="RDI38317.1"/>
    <property type="molecule type" value="Genomic_DNA"/>
</dbReference>
<evidence type="ECO:0000256" key="10">
    <source>
        <dbReference type="ARBA" id="ARBA00023201"/>
    </source>
</evidence>
<evidence type="ECO:0000313" key="16">
    <source>
        <dbReference type="Proteomes" id="UP000562982"/>
    </source>
</evidence>
<dbReference type="Proteomes" id="UP000562982">
    <property type="component" value="Unassembled WGS sequence"/>
</dbReference>
<feature type="transmembrane region" description="Helical" evidence="12">
    <location>
        <begin position="40"/>
        <end position="60"/>
    </location>
</feature>
<evidence type="ECO:0000256" key="1">
    <source>
        <dbReference type="ARBA" id="ARBA00004651"/>
    </source>
</evidence>
<feature type="transmembrane region" description="Helical" evidence="12">
    <location>
        <begin position="158"/>
        <end position="179"/>
    </location>
</feature>
<evidence type="ECO:0000256" key="7">
    <source>
        <dbReference type="ARBA" id="ARBA00023053"/>
    </source>
</evidence>
<dbReference type="Gene3D" id="1.20.1730.10">
    <property type="entry name" value="Sodium/glucose cotransporter"/>
    <property type="match status" value="1"/>
</dbReference>
<dbReference type="GO" id="GO:0005886">
    <property type="term" value="C:plasma membrane"/>
    <property type="evidence" value="ECO:0007669"/>
    <property type="project" value="UniProtKB-SubCell"/>
</dbReference>
<evidence type="ECO:0000256" key="8">
    <source>
        <dbReference type="ARBA" id="ARBA00023065"/>
    </source>
</evidence>
<feature type="transmembrane region" description="Helical" evidence="12">
    <location>
        <begin position="6"/>
        <end position="24"/>
    </location>
</feature>
<feature type="transmembrane region" description="Helical" evidence="12">
    <location>
        <begin position="407"/>
        <end position="428"/>
    </location>
</feature>
<organism evidence="14 15">
    <name type="scientific">Gluconacetobacter liquefaciens</name>
    <name type="common">Acetobacter liquefaciens</name>
    <dbReference type="NCBI Taxonomy" id="89584"/>
    <lineage>
        <taxon>Bacteria</taxon>
        <taxon>Pseudomonadati</taxon>
        <taxon>Pseudomonadota</taxon>
        <taxon>Alphaproteobacteria</taxon>
        <taxon>Acetobacterales</taxon>
        <taxon>Acetobacteraceae</taxon>
        <taxon>Gluconacetobacter</taxon>
    </lineage>
</organism>
<dbReference type="RefSeq" id="WP_114727307.1">
    <property type="nucleotide sequence ID" value="NZ_BJMI01000003.1"/>
</dbReference>
<dbReference type="InterPro" id="IPR051163">
    <property type="entry name" value="Sodium:Solute_Symporter_SSF"/>
</dbReference>
<comment type="similarity">
    <text evidence="2 11">Belongs to the sodium:solute symporter (SSF) (TC 2.A.21) family.</text>
</comment>
<evidence type="ECO:0000256" key="2">
    <source>
        <dbReference type="ARBA" id="ARBA00006434"/>
    </source>
</evidence>
<dbReference type="PROSITE" id="PS50283">
    <property type="entry name" value="NA_SOLUT_SYMP_3"/>
    <property type="match status" value="1"/>
</dbReference>
<evidence type="ECO:0000256" key="4">
    <source>
        <dbReference type="ARBA" id="ARBA00022475"/>
    </source>
</evidence>
<evidence type="ECO:0000256" key="3">
    <source>
        <dbReference type="ARBA" id="ARBA00022448"/>
    </source>
</evidence>
<keyword evidence="7" id="KW-0915">Sodium</keyword>
<comment type="caution">
    <text evidence="14">The sequence shown here is derived from an EMBL/GenBank/DDBJ whole genome shotgun (WGS) entry which is preliminary data.</text>
</comment>
<dbReference type="OrthoDB" id="9789704at2"/>
<feature type="transmembrane region" description="Helical" evidence="12">
    <location>
        <begin position="464"/>
        <end position="484"/>
    </location>
</feature>
<keyword evidence="3" id="KW-0813">Transport</keyword>
<keyword evidence="10" id="KW-0739">Sodium transport</keyword>
<protein>
    <submittedName>
        <fullName evidence="14">Na+/proline symporter</fullName>
    </submittedName>
    <submittedName>
        <fullName evidence="13">Sodium:proline symporter</fullName>
    </submittedName>
</protein>
<keyword evidence="5 12" id="KW-0812">Transmembrane</keyword>
<feature type="transmembrane region" description="Helical" evidence="12">
    <location>
        <begin position="314"/>
        <end position="335"/>
    </location>
</feature>
<dbReference type="EMBL" id="JABEQI010000004">
    <property type="protein sequence ID" value="MBB2186648.1"/>
    <property type="molecule type" value="Genomic_DNA"/>
</dbReference>
<evidence type="ECO:0000256" key="9">
    <source>
        <dbReference type="ARBA" id="ARBA00023136"/>
    </source>
</evidence>
<feature type="transmembrane region" description="Helical" evidence="12">
    <location>
        <begin position="186"/>
        <end position="204"/>
    </location>
</feature>
<keyword evidence="4" id="KW-1003">Cell membrane</keyword>
<comment type="subcellular location">
    <subcellularLocation>
        <location evidence="1">Cell membrane</location>
        <topology evidence="1">Multi-pass membrane protein</topology>
    </subcellularLocation>
</comment>
<dbReference type="PANTHER" id="PTHR42985">
    <property type="entry name" value="SODIUM-COUPLED MONOCARBOXYLATE TRANSPORTER"/>
    <property type="match status" value="1"/>
</dbReference>
<evidence type="ECO:0000256" key="12">
    <source>
        <dbReference type="SAM" id="Phobius"/>
    </source>
</evidence>
<keyword evidence="15" id="KW-1185">Reference proteome</keyword>
<name>A0A370G376_GLULI</name>
<keyword evidence="9 12" id="KW-0472">Membrane</keyword>
<evidence type="ECO:0000313" key="15">
    <source>
        <dbReference type="Proteomes" id="UP000254958"/>
    </source>
</evidence>
<dbReference type="CDD" id="cd11493">
    <property type="entry name" value="SLC5sbd_NIS-like_u1"/>
    <property type="match status" value="1"/>
</dbReference>
<feature type="transmembrane region" description="Helical" evidence="12">
    <location>
        <begin position="232"/>
        <end position="250"/>
    </location>
</feature>
<keyword evidence="6 12" id="KW-1133">Transmembrane helix</keyword>
<evidence type="ECO:0000313" key="13">
    <source>
        <dbReference type="EMBL" id="MBB2186648.1"/>
    </source>
</evidence>
<proteinExistence type="inferred from homology"/>
<gene>
    <name evidence="14" type="ORF">C7453_104262</name>
    <name evidence="13" type="ORF">HLH32_09650</name>
</gene>
<accession>A0A370G376</accession>
<keyword evidence="8" id="KW-0406">Ion transport</keyword>
<reference evidence="14 15" key="1">
    <citation type="submission" date="2018-07" db="EMBL/GenBank/DDBJ databases">
        <title>Genomic Encyclopedia of Type Strains, Phase IV (KMG-IV): sequencing the most valuable type-strain genomes for metagenomic binning, comparative biology and taxonomic classification.</title>
        <authorList>
            <person name="Goeker M."/>
        </authorList>
    </citation>
    <scope>NUCLEOTIDE SEQUENCE [LARGE SCALE GENOMIC DNA]</scope>
    <source>
        <strain evidence="14 15">DSM 5603</strain>
    </source>
</reference>
<feature type="transmembrane region" description="Helical" evidence="12">
    <location>
        <begin position="117"/>
        <end position="146"/>
    </location>
</feature>
<evidence type="ECO:0000256" key="11">
    <source>
        <dbReference type="RuleBase" id="RU362091"/>
    </source>
</evidence>
<evidence type="ECO:0000313" key="14">
    <source>
        <dbReference type="EMBL" id="RDI38317.1"/>
    </source>
</evidence>
<feature type="transmembrane region" description="Helical" evidence="12">
    <location>
        <begin position="440"/>
        <end position="458"/>
    </location>
</feature>